<dbReference type="InterPro" id="IPR051698">
    <property type="entry name" value="Transposase_11-like"/>
</dbReference>
<dbReference type="PANTHER" id="PTHR30298:SF0">
    <property type="entry name" value="PROTEIN YBFL-RELATED"/>
    <property type="match status" value="1"/>
</dbReference>
<proteinExistence type="predicted"/>
<dbReference type="InterPro" id="IPR002559">
    <property type="entry name" value="Transposase_11"/>
</dbReference>
<feature type="domain" description="H repeat-associated protein N-terminal" evidence="2">
    <location>
        <begin position="6"/>
        <end position="92"/>
    </location>
</feature>
<dbReference type="Pfam" id="PF13808">
    <property type="entry name" value="DDE_Tnp_1_assoc"/>
    <property type="match status" value="1"/>
</dbReference>
<dbReference type="NCBIfam" id="NF033564">
    <property type="entry name" value="transpos_ISAs1"/>
    <property type="match status" value="1"/>
</dbReference>
<accession>A0A6S6T4D6</accession>
<dbReference type="InterPro" id="IPR032806">
    <property type="entry name" value="YbfD_N"/>
</dbReference>
<dbReference type="EMBL" id="CACVAX010000025">
    <property type="protein sequence ID" value="CAA6809816.1"/>
    <property type="molecule type" value="Genomic_DNA"/>
</dbReference>
<evidence type="ECO:0000259" key="2">
    <source>
        <dbReference type="Pfam" id="PF13808"/>
    </source>
</evidence>
<organism evidence="3">
    <name type="scientific">uncultured Sulfurovum sp</name>
    <dbReference type="NCBI Taxonomy" id="269237"/>
    <lineage>
        <taxon>Bacteria</taxon>
        <taxon>Pseudomonadati</taxon>
        <taxon>Campylobacterota</taxon>
        <taxon>Epsilonproteobacteria</taxon>
        <taxon>Campylobacterales</taxon>
        <taxon>Sulfurovaceae</taxon>
        <taxon>Sulfurovum</taxon>
        <taxon>environmental samples</taxon>
    </lineage>
</organism>
<dbReference type="GO" id="GO:0003677">
    <property type="term" value="F:DNA binding"/>
    <property type="evidence" value="ECO:0007669"/>
    <property type="project" value="InterPro"/>
</dbReference>
<feature type="domain" description="Transposase IS4-like" evidence="1">
    <location>
        <begin position="103"/>
        <end position="182"/>
    </location>
</feature>
<reference evidence="3" key="1">
    <citation type="submission" date="2020-01" db="EMBL/GenBank/DDBJ databases">
        <authorList>
            <person name="Meier V. D."/>
            <person name="Meier V D."/>
        </authorList>
    </citation>
    <scope>NUCLEOTIDE SEQUENCE</scope>
    <source>
        <strain evidence="3">HLG_WM_MAG_04</strain>
    </source>
</reference>
<evidence type="ECO:0000313" key="3">
    <source>
        <dbReference type="EMBL" id="CAA6809816.1"/>
    </source>
</evidence>
<dbReference type="AlphaFoldDB" id="A0A6S6T4D6"/>
<dbReference type="Pfam" id="PF01609">
    <property type="entry name" value="DDE_Tnp_1"/>
    <property type="match status" value="1"/>
</dbReference>
<protein>
    <submittedName>
        <fullName evidence="3">Mobile element protein</fullName>
    </submittedName>
</protein>
<dbReference type="InterPro" id="IPR047647">
    <property type="entry name" value="ISAs1_transpos"/>
</dbReference>
<dbReference type="GO" id="GO:0006313">
    <property type="term" value="P:DNA transposition"/>
    <property type="evidence" value="ECO:0007669"/>
    <property type="project" value="InterPro"/>
</dbReference>
<name>A0A6S6T4D6_9BACT</name>
<dbReference type="GO" id="GO:0004803">
    <property type="term" value="F:transposase activity"/>
    <property type="evidence" value="ECO:0007669"/>
    <property type="project" value="InterPro"/>
</dbReference>
<gene>
    <name evidence="3" type="ORF">HELGO_WM41717</name>
</gene>
<dbReference type="PANTHER" id="PTHR30298">
    <property type="entry name" value="H REPEAT-ASSOCIATED PREDICTED TRANSPOSASE"/>
    <property type="match status" value="1"/>
</dbReference>
<evidence type="ECO:0000259" key="1">
    <source>
        <dbReference type="Pfam" id="PF01609"/>
    </source>
</evidence>
<sequence>MKRLLEEFRKLKDYRKNKVAYTNPSEILFLSLLAVMSGANSFEDMSLWMKERKREIAKFLEKPFKAPAYTTIRNTFLNMDSKEIEKLQREWVEGLSEGNEGLTIVASDGKTMRGSKSKEMNEKARHIVSLFLTDSRLVLTQNQVDNKSNEIPALITLLDNLNLKNCVITMDAMHTQKNTQQDSEKRS</sequence>